<accession>A0A0F9S7M8</accession>
<sequence>MGRHLARWVDSRNGLTPFRLFLLILDRPYRKVYDTNKRYFDMNKLNRAIGYIIDKDHERLTNKFREIISVHRNKNEYNLAIYLEWDWYVRGN</sequence>
<comment type="caution">
    <text evidence="1">The sequence shown here is derived from an EMBL/GenBank/DDBJ whole genome shotgun (WGS) entry which is preliminary data.</text>
</comment>
<name>A0A0F9S7M8_9ZZZZ</name>
<dbReference type="EMBL" id="LAZR01002212">
    <property type="protein sequence ID" value="KKN33011.1"/>
    <property type="molecule type" value="Genomic_DNA"/>
</dbReference>
<organism evidence="1">
    <name type="scientific">marine sediment metagenome</name>
    <dbReference type="NCBI Taxonomy" id="412755"/>
    <lineage>
        <taxon>unclassified sequences</taxon>
        <taxon>metagenomes</taxon>
        <taxon>ecological metagenomes</taxon>
    </lineage>
</organism>
<gene>
    <name evidence="1" type="ORF">LCGC14_0808120</name>
</gene>
<protein>
    <submittedName>
        <fullName evidence="1">Uncharacterized protein</fullName>
    </submittedName>
</protein>
<evidence type="ECO:0000313" key="1">
    <source>
        <dbReference type="EMBL" id="KKN33011.1"/>
    </source>
</evidence>
<dbReference type="AlphaFoldDB" id="A0A0F9S7M8"/>
<proteinExistence type="predicted"/>
<reference evidence="1" key="1">
    <citation type="journal article" date="2015" name="Nature">
        <title>Complex archaea that bridge the gap between prokaryotes and eukaryotes.</title>
        <authorList>
            <person name="Spang A."/>
            <person name="Saw J.H."/>
            <person name="Jorgensen S.L."/>
            <person name="Zaremba-Niedzwiedzka K."/>
            <person name="Martijn J."/>
            <person name="Lind A.E."/>
            <person name="van Eijk R."/>
            <person name="Schleper C."/>
            <person name="Guy L."/>
            <person name="Ettema T.J."/>
        </authorList>
    </citation>
    <scope>NUCLEOTIDE SEQUENCE</scope>
</reference>